<dbReference type="AlphaFoldDB" id="A0A087TNG8"/>
<proteinExistence type="predicted"/>
<sequence length="100" mass="11052">MPFCSLRKGIARCAQWSPQCCGVYASLDDGLSFKGSSLFKECGIEQIPVRCLSANCNPAKKSSVSDWMNAQAIANAAGTVSVNFMQAMYQEHMKYPFYKH</sequence>
<evidence type="ECO:0000313" key="2">
    <source>
        <dbReference type="Proteomes" id="UP000054359"/>
    </source>
</evidence>
<keyword evidence="2" id="KW-1185">Reference proteome</keyword>
<name>A0A087TNG8_STEMI</name>
<dbReference type="EMBL" id="KK116043">
    <property type="protein sequence ID" value="KFM66657.1"/>
    <property type="molecule type" value="Genomic_DNA"/>
</dbReference>
<organism evidence="1 2">
    <name type="scientific">Stegodyphus mimosarum</name>
    <name type="common">African social velvet spider</name>
    <dbReference type="NCBI Taxonomy" id="407821"/>
    <lineage>
        <taxon>Eukaryota</taxon>
        <taxon>Metazoa</taxon>
        <taxon>Ecdysozoa</taxon>
        <taxon>Arthropoda</taxon>
        <taxon>Chelicerata</taxon>
        <taxon>Arachnida</taxon>
        <taxon>Araneae</taxon>
        <taxon>Araneomorphae</taxon>
        <taxon>Entelegynae</taxon>
        <taxon>Eresoidea</taxon>
        <taxon>Eresidae</taxon>
        <taxon>Stegodyphus</taxon>
    </lineage>
</organism>
<accession>A0A087TNG8</accession>
<gene>
    <name evidence="1" type="ORF">X975_09324</name>
</gene>
<evidence type="ECO:0000313" key="1">
    <source>
        <dbReference type="EMBL" id="KFM66657.1"/>
    </source>
</evidence>
<feature type="non-terminal residue" evidence="1">
    <location>
        <position position="100"/>
    </location>
</feature>
<protein>
    <submittedName>
        <fullName evidence="1">Uncharacterized protein</fullName>
    </submittedName>
</protein>
<reference evidence="1 2" key="1">
    <citation type="submission" date="2013-11" db="EMBL/GenBank/DDBJ databases">
        <title>Genome sequencing of Stegodyphus mimosarum.</title>
        <authorList>
            <person name="Bechsgaard J."/>
        </authorList>
    </citation>
    <scope>NUCLEOTIDE SEQUENCE [LARGE SCALE GENOMIC DNA]</scope>
</reference>
<dbReference type="Proteomes" id="UP000054359">
    <property type="component" value="Unassembled WGS sequence"/>
</dbReference>
<dbReference type="OrthoDB" id="6435059at2759"/>